<evidence type="ECO:0008006" key="5">
    <source>
        <dbReference type="Google" id="ProtNLM"/>
    </source>
</evidence>
<dbReference type="Gene3D" id="2.10.60.10">
    <property type="entry name" value="CD59"/>
    <property type="match status" value="1"/>
</dbReference>
<evidence type="ECO:0000313" key="3">
    <source>
        <dbReference type="EMBL" id="TRY71062.1"/>
    </source>
</evidence>
<evidence type="ECO:0000313" key="4">
    <source>
        <dbReference type="Proteomes" id="UP000318571"/>
    </source>
</evidence>
<organism evidence="3 4">
    <name type="scientific">Tigriopus californicus</name>
    <name type="common">Marine copepod</name>
    <dbReference type="NCBI Taxonomy" id="6832"/>
    <lineage>
        <taxon>Eukaryota</taxon>
        <taxon>Metazoa</taxon>
        <taxon>Ecdysozoa</taxon>
        <taxon>Arthropoda</taxon>
        <taxon>Crustacea</taxon>
        <taxon>Multicrustacea</taxon>
        <taxon>Hexanauplia</taxon>
        <taxon>Copepoda</taxon>
        <taxon>Harpacticoida</taxon>
        <taxon>Harpacticidae</taxon>
        <taxon>Tigriopus</taxon>
    </lineage>
</organism>
<feature type="signal peptide" evidence="2">
    <location>
        <begin position="1"/>
        <end position="16"/>
    </location>
</feature>
<sequence length="151" mass="16349">MKQLLIFFCLFYQSWALRCYNCDGSAEFCSTMVTSGWSPAQVRDARCLIAYGDGSLHIRRLTSIGDCTNPDIAEGYREEGKYNEVTVQCCQSNDCNSDWDTAGGPATDRSTGIRSDSTGSGSNITGQNAARTQEAFSSFIIMAAGLAAVLH</sequence>
<name>A0A553P0D0_TIGCA</name>
<feature type="region of interest" description="Disordered" evidence="1">
    <location>
        <begin position="105"/>
        <end position="126"/>
    </location>
</feature>
<accession>A0A553P0D0</accession>
<keyword evidence="4" id="KW-1185">Reference proteome</keyword>
<dbReference type="Proteomes" id="UP000318571">
    <property type="component" value="Chromosome 9"/>
</dbReference>
<feature type="chain" id="PRO_5022025500" description="UPAR/Ly6 domain-containing protein" evidence="2">
    <location>
        <begin position="17"/>
        <end position="151"/>
    </location>
</feature>
<proteinExistence type="predicted"/>
<dbReference type="EMBL" id="VCGU01000009">
    <property type="protein sequence ID" value="TRY71062.1"/>
    <property type="molecule type" value="Genomic_DNA"/>
</dbReference>
<evidence type="ECO:0000256" key="2">
    <source>
        <dbReference type="SAM" id="SignalP"/>
    </source>
</evidence>
<comment type="caution">
    <text evidence="3">The sequence shown here is derived from an EMBL/GenBank/DDBJ whole genome shotgun (WGS) entry which is preliminary data.</text>
</comment>
<dbReference type="InterPro" id="IPR045860">
    <property type="entry name" value="Snake_toxin-like_sf"/>
</dbReference>
<feature type="compositionally biased region" description="Polar residues" evidence="1">
    <location>
        <begin position="108"/>
        <end position="126"/>
    </location>
</feature>
<dbReference type="SUPFAM" id="SSF57302">
    <property type="entry name" value="Snake toxin-like"/>
    <property type="match status" value="1"/>
</dbReference>
<dbReference type="AlphaFoldDB" id="A0A553P0D0"/>
<keyword evidence="2" id="KW-0732">Signal</keyword>
<protein>
    <recommendedName>
        <fullName evidence="5">UPAR/Ly6 domain-containing protein</fullName>
    </recommendedName>
</protein>
<gene>
    <name evidence="3" type="ORF">TCAL_16416</name>
</gene>
<evidence type="ECO:0000256" key="1">
    <source>
        <dbReference type="SAM" id="MobiDB-lite"/>
    </source>
</evidence>
<reference evidence="3 4" key="1">
    <citation type="journal article" date="2018" name="Nat. Ecol. Evol.">
        <title>Genomic signatures of mitonuclear coevolution across populations of Tigriopus californicus.</title>
        <authorList>
            <person name="Barreto F.S."/>
            <person name="Watson E.T."/>
            <person name="Lima T.G."/>
            <person name="Willett C.S."/>
            <person name="Edmands S."/>
            <person name="Li W."/>
            <person name="Burton R.S."/>
        </authorList>
    </citation>
    <scope>NUCLEOTIDE SEQUENCE [LARGE SCALE GENOMIC DNA]</scope>
    <source>
        <strain evidence="3 4">San Diego</strain>
    </source>
</reference>